<dbReference type="EMBL" id="JAAXKZ010000147">
    <property type="protein sequence ID" value="NMH95006.1"/>
    <property type="molecule type" value="Genomic_DNA"/>
</dbReference>
<dbReference type="InterPro" id="IPR002781">
    <property type="entry name" value="TM_pro_TauE-like"/>
</dbReference>
<evidence type="ECO:0000313" key="8">
    <source>
        <dbReference type="Proteomes" id="UP000586918"/>
    </source>
</evidence>
<feature type="transmembrane region" description="Helical" evidence="6">
    <location>
        <begin position="73"/>
        <end position="92"/>
    </location>
</feature>
<keyword evidence="6" id="KW-1003">Cell membrane</keyword>
<organism evidence="7 8">
    <name type="scientific">Pseudonocardia bannensis</name>
    <dbReference type="NCBI Taxonomy" id="630973"/>
    <lineage>
        <taxon>Bacteria</taxon>
        <taxon>Bacillati</taxon>
        <taxon>Actinomycetota</taxon>
        <taxon>Actinomycetes</taxon>
        <taxon>Pseudonocardiales</taxon>
        <taxon>Pseudonocardiaceae</taxon>
        <taxon>Pseudonocardia</taxon>
    </lineage>
</organism>
<evidence type="ECO:0000256" key="2">
    <source>
        <dbReference type="ARBA" id="ARBA00009142"/>
    </source>
</evidence>
<keyword evidence="8" id="KW-1185">Reference proteome</keyword>
<dbReference type="InterPro" id="IPR051598">
    <property type="entry name" value="TSUP/Inactive_protease-like"/>
</dbReference>
<protein>
    <recommendedName>
        <fullName evidence="6">Probable membrane transporter protein</fullName>
    </recommendedName>
</protein>
<evidence type="ECO:0000256" key="3">
    <source>
        <dbReference type="ARBA" id="ARBA00022692"/>
    </source>
</evidence>
<comment type="subcellular location">
    <subcellularLocation>
        <location evidence="6">Cell membrane</location>
        <topology evidence="6">Multi-pass membrane protein</topology>
    </subcellularLocation>
    <subcellularLocation>
        <location evidence="1">Membrane</location>
        <topology evidence="1">Multi-pass membrane protein</topology>
    </subcellularLocation>
</comment>
<evidence type="ECO:0000256" key="6">
    <source>
        <dbReference type="RuleBase" id="RU363041"/>
    </source>
</evidence>
<dbReference type="PANTHER" id="PTHR43701:SF2">
    <property type="entry name" value="MEMBRANE TRANSPORTER PROTEIN YJNA-RELATED"/>
    <property type="match status" value="1"/>
</dbReference>
<reference evidence="7 8" key="1">
    <citation type="submission" date="2020-04" db="EMBL/GenBank/DDBJ databases">
        <authorList>
            <person name="Klaysubun C."/>
            <person name="Duangmal K."/>
            <person name="Lipun K."/>
        </authorList>
    </citation>
    <scope>NUCLEOTIDE SEQUENCE [LARGE SCALE GENOMIC DNA]</scope>
    <source>
        <strain evidence="7 8">DSM 45300</strain>
    </source>
</reference>
<feature type="transmembrane region" description="Helical" evidence="6">
    <location>
        <begin position="254"/>
        <end position="276"/>
    </location>
</feature>
<dbReference type="PANTHER" id="PTHR43701">
    <property type="entry name" value="MEMBRANE TRANSPORTER PROTEIN MJ0441-RELATED"/>
    <property type="match status" value="1"/>
</dbReference>
<evidence type="ECO:0000256" key="1">
    <source>
        <dbReference type="ARBA" id="ARBA00004141"/>
    </source>
</evidence>
<dbReference type="Pfam" id="PF01925">
    <property type="entry name" value="TauE"/>
    <property type="match status" value="1"/>
</dbReference>
<feature type="transmembrane region" description="Helical" evidence="6">
    <location>
        <begin position="98"/>
        <end position="116"/>
    </location>
</feature>
<evidence type="ECO:0000313" key="7">
    <source>
        <dbReference type="EMBL" id="NMH95006.1"/>
    </source>
</evidence>
<comment type="caution">
    <text evidence="7">The sequence shown here is derived from an EMBL/GenBank/DDBJ whole genome shotgun (WGS) entry which is preliminary data.</text>
</comment>
<feature type="transmembrane region" description="Helical" evidence="6">
    <location>
        <begin position="158"/>
        <end position="186"/>
    </location>
</feature>
<dbReference type="AlphaFoldDB" id="A0A848DRF1"/>
<evidence type="ECO:0000256" key="5">
    <source>
        <dbReference type="ARBA" id="ARBA00023136"/>
    </source>
</evidence>
<proteinExistence type="inferred from homology"/>
<comment type="similarity">
    <text evidence="2 6">Belongs to the 4-toluene sulfonate uptake permease (TSUP) (TC 2.A.102) family.</text>
</comment>
<keyword evidence="4 6" id="KW-1133">Transmembrane helix</keyword>
<feature type="transmembrane region" description="Helical" evidence="6">
    <location>
        <begin position="42"/>
        <end position="61"/>
    </location>
</feature>
<evidence type="ECO:0000256" key="4">
    <source>
        <dbReference type="ARBA" id="ARBA00022989"/>
    </source>
</evidence>
<sequence>MMLAASLALGALIGVVIGALGGGGGVLTVPLLVFVLGLSAQDATTSSVLIVGVTSLVGVLLRMRGGLVRWRTGLAFGLAGVPAAFLGTLLNGRVEQPVLLLSFAGLTVLAGTAMLIRPHEPDVPVDVDEGSGPGSSDALGAATRVRPVTRRAAVPAKIVVYGALVGFLTGFLGVGGGFLVVPALVVALRIPMTQAIGTSLLIISINAVASLASRAGVAEFDWGMVLPFSAAAIAGVFAGKLVSDRVAGATLARAFGVLLLAVGVFVGVQGLHGIVVG</sequence>
<keyword evidence="3 6" id="KW-0812">Transmembrane</keyword>
<feature type="transmembrane region" description="Helical" evidence="6">
    <location>
        <begin position="224"/>
        <end position="242"/>
    </location>
</feature>
<keyword evidence="5 6" id="KW-0472">Membrane</keyword>
<gene>
    <name evidence="7" type="ORF">HF519_26265</name>
</gene>
<dbReference type="GO" id="GO:0005886">
    <property type="term" value="C:plasma membrane"/>
    <property type="evidence" value="ECO:0007669"/>
    <property type="project" value="UniProtKB-SubCell"/>
</dbReference>
<accession>A0A848DRF1</accession>
<feature type="transmembrane region" description="Helical" evidence="6">
    <location>
        <begin position="192"/>
        <end position="212"/>
    </location>
</feature>
<name>A0A848DRF1_9PSEU</name>
<dbReference type="Proteomes" id="UP000586918">
    <property type="component" value="Unassembled WGS sequence"/>
</dbReference>